<feature type="transmembrane region" description="Helical" evidence="7">
    <location>
        <begin position="147"/>
        <end position="167"/>
    </location>
</feature>
<dbReference type="InterPro" id="IPR035906">
    <property type="entry name" value="MetI-like_sf"/>
</dbReference>
<keyword evidence="4 7" id="KW-0812">Transmembrane</keyword>
<reference evidence="9 10" key="1">
    <citation type="submission" date="2022-06" db="EMBL/GenBank/DDBJ databases">
        <title>Sequencing the genomes of 1000 actinobacteria strains.</title>
        <authorList>
            <person name="Klenk H.-P."/>
        </authorList>
    </citation>
    <scope>NUCLEOTIDE SEQUENCE [LARGE SCALE GENOMIC DNA]</scope>
    <source>
        <strain evidence="9 10">DSM 44170</strain>
    </source>
</reference>
<organism evidence="9 10">
    <name type="scientific">Nonomuraea roseoviolacea subsp. carminata</name>
    <dbReference type="NCBI Taxonomy" id="160689"/>
    <lineage>
        <taxon>Bacteria</taxon>
        <taxon>Bacillati</taxon>
        <taxon>Actinomycetota</taxon>
        <taxon>Actinomycetes</taxon>
        <taxon>Streptosporangiales</taxon>
        <taxon>Streptosporangiaceae</taxon>
        <taxon>Nonomuraea</taxon>
    </lineage>
</organism>
<evidence type="ECO:0000256" key="6">
    <source>
        <dbReference type="ARBA" id="ARBA00023136"/>
    </source>
</evidence>
<keyword evidence="5 7" id="KW-1133">Transmembrane helix</keyword>
<dbReference type="PANTHER" id="PTHR32243">
    <property type="entry name" value="MALTOSE TRANSPORT SYSTEM PERMEASE-RELATED"/>
    <property type="match status" value="1"/>
</dbReference>
<keyword evidence="3" id="KW-1003">Cell membrane</keyword>
<keyword evidence="9" id="KW-0762">Sugar transport</keyword>
<dbReference type="SUPFAM" id="SSF161098">
    <property type="entry name" value="MetI-like"/>
    <property type="match status" value="1"/>
</dbReference>
<keyword evidence="2 7" id="KW-0813">Transport</keyword>
<dbReference type="Proteomes" id="UP001320766">
    <property type="component" value="Unassembled WGS sequence"/>
</dbReference>
<dbReference type="Gene3D" id="1.10.3720.10">
    <property type="entry name" value="MetI-like"/>
    <property type="match status" value="1"/>
</dbReference>
<feature type="transmembrane region" description="Helical" evidence="7">
    <location>
        <begin position="18"/>
        <end position="36"/>
    </location>
</feature>
<keyword evidence="10" id="KW-1185">Reference proteome</keyword>
<name>A0ABT1KA08_9ACTN</name>
<dbReference type="EMBL" id="JAMZEC010000001">
    <property type="protein sequence ID" value="MCP2350517.1"/>
    <property type="molecule type" value="Genomic_DNA"/>
</dbReference>
<accession>A0ABT1KA08</accession>
<sequence>MTVTTRGRSAGLRRVPQYLALLAYVVFLAFPLLWLLSTALKTPREMALADPTWIPREPTLANFADAFGEQDLVGAATRSLVVALASSVITVVISLPAAYAMARYRGLVNRIAIGWVLVSQVFPFILIIIPLFMILRDMELVNTLPGLVVVHVTFTLPFALWMLQGYVRAVPAELEEAAAMDGAGRIRTIVGVVAPLLAPGVVATLLFAFISSWNEFLFALVILQDPDVMTLPLTLVRFTGPEGVARLGPLAAASLMATIPSLIFFAIIQRRLKSGLMAGAVKG</sequence>
<evidence type="ECO:0000256" key="3">
    <source>
        <dbReference type="ARBA" id="ARBA00022475"/>
    </source>
</evidence>
<proteinExistence type="inferred from homology"/>
<dbReference type="InterPro" id="IPR000515">
    <property type="entry name" value="MetI-like"/>
</dbReference>
<feature type="transmembrane region" description="Helical" evidence="7">
    <location>
        <begin position="112"/>
        <end position="135"/>
    </location>
</feature>
<dbReference type="PANTHER" id="PTHR32243:SF18">
    <property type="entry name" value="INNER MEMBRANE ABC TRANSPORTER PERMEASE PROTEIN YCJP"/>
    <property type="match status" value="1"/>
</dbReference>
<feature type="transmembrane region" description="Helical" evidence="7">
    <location>
        <begin position="188"/>
        <end position="210"/>
    </location>
</feature>
<evidence type="ECO:0000256" key="5">
    <source>
        <dbReference type="ARBA" id="ARBA00022989"/>
    </source>
</evidence>
<dbReference type="RefSeq" id="WP_253775945.1">
    <property type="nucleotide sequence ID" value="NZ_BAAAVE010000017.1"/>
</dbReference>
<dbReference type="PROSITE" id="PS50928">
    <property type="entry name" value="ABC_TM1"/>
    <property type="match status" value="1"/>
</dbReference>
<evidence type="ECO:0000313" key="9">
    <source>
        <dbReference type="EMBL" id="MCP2350517.1"/>
    </source>
</evidence>
<feature type="transmembrane region" description="Helical" evidence="7">
    <location>
        <begin position="247"/>
        <end position="268"/>
    </location>
</feature>
<evidence type="ECO:0000256" key="7">
    <source>
        <dbReference type="RuleBase" id="RU363032"/>
    </source>
</evidence>
<protein>
    <submittedName>
        <fullName evidence="9">Multiple sugar transport system permease protein</fullName>
    </submittedName>
</protein>
<comment type="subcellular location">
    <subcellularLocation>
        <location evidence="1 7">Cell membrane</location>
        <topology evidence="1 7">Multi-pass membrane protein</topology>
    </subcellularLocation>
</comment>
<dbReference type="Pfam" id="PF00528">
    <property type="entry name" value="BPD_transp_1"/>
    <property type="match status" value="1"/>
</dbReference>
<evidence type="ECO:0000313" key="10">
    <source>
        <dbReference type="Proteomes" id="UP001320766"/>
    </source>
</evidence>
<comment type="similarity">
    <text evidence="7">Belongs to the binding-protein-dependent transport system permease family.</text>
</comment>
<feature type="domain" description="ABC transmembrane type-1" evidence="8">
    <location>
        <begin position="76"/>
        <end position="268"/>
    </location>
</feature>
<keyword evidence="6 7" id="KW-0472">Membrane</keyword>
<evidence type="ECO:0000256" key="1">
    <source>
        <dbReference type="ARBA" id="ARBA00004651"/>
    </source>
</evidence>
<feature type="transmembrane region" description="Helical" evidence="7">
    <location>
        <begin position="80"/>
        <end position="100"/>
    </location>
</feature>
<dbReference type="InterPro" id="IPR050901">
    <property type="entry name" value="BP-dep_ABC_trans_perm"/>
</dbReference>
<evidence type="ECO:0000256" key="2">
    <source>
        <dbReference type="ARBA" id="ARBA00022448"/>
    </source>
</evidence>
<evidence type="ECO:0000259" key="8">
    <source>
        <dbReference type="PROSITE" id="PS50928"/>
    </source>
</evidence>
<comment type="caution">
    <text evidence="9">The sequence shown here is derived from an EMBL/GenBank/DDBJ whole genome shotgun (WGS) entry which is preliminary data.</text>
</comment>
<dbReference type="CDD" id="cd06261">
    <property type="entry name" value="TM_PBP2"/>
    <property type="match status" value="1"/>
</dbReference>
<evidence type="ECO:0000256" key="4">
    <source>
        <dbReference type="ARBA" id="ARBA00022692"/>
    </source>
</evidence>
<gene>
    <name evidence="9" type="ORF">HD595_006639</name>
</gene>